<proteinExistence type="predicted"/>
<keyword evidence="3" id="KW-1185">Reference proteome</keyword>
<feature type="region of interest" description="Disordered" evidence="1">
    <location>
        <begin position="255"/>
        <end position="282"/>
    </location>
</feature>
<sequence>MRLILAPTTALLLPEVDPGESHEFARFRDHVLGPLRETAAHGPLGVLLSEDPLPGALLASLGGIGLDHAVLLRPLPAEPDAGQKHRDRAGQRDEAAPAWTPEHLSGPELEAALYSGQVRVLSLADAVLVLLAAHATGDGSLRLRNRRDLDRLEEGAWLAGLDLAADAHPHSPVPHDPDGAAVNRRLIHVLRESDLSDVSGRDGLAARAAGHTGDVTVLRTLAEAGRRPVTTGLHIHAEHGIDYLTVALDLTAAPRPACGARPHPRRDPGAGTQAGLNADQQL</sequence>
<gene>
    <name evidence="2" type="ORF">GCM10011333_13390</name>
</gene>
<reference evidence="2" key="2">
    <citation type="submission" date="2020-09" db="EMBL/GenBank/DDBJ databases">
        <authorList>
            <person name="Sun Q."/>
            <person name="Zhou Y."/>
        </authorList>
    </citation>
    <scope>NUCLEOTIDE SEQUENCE</scope>
    <source>
        <strain evidence="2">CGMCC 1.12785</strain>
    </source>
</reference>
<organism evidence="2 3">
    <name type="scientific">Sediminivirga luteola</name>
    <dbReference type="NCBI Taxonomy" id="1774748"/>
    <lineage>
        <taxon>Bacteria</taxon>
        <taxon>Bacillati</taxon>
        <taxon>Actinomycetota</taxon>
        <taxon>Actinomycetes</taxon>
        <taxon>Micrococcales</taxon>
        <taxon>Brevibacteriaceae</taxon>
        <taxon>Sediminivirga</taxon>
    </lineage>
</organism>
<reference evidence="2" key="1">
    <citation type="journal article" date="2014" name="Int. J. Syst. Evol. Microbiol.">
        <title>Complete genome sequence of Corynebacterium casei LMG S-19264T (=DSM 44701T), isolated from a smear-ripened cheese.</title>
        <authorList>
            <consortium name="US DOE Joint Genome Institute (JGI-PGF)"/>
            <person name="Walter F."/>
            <person name="Albersmeier A."/>
            <person name="Kalinowski J."/>
            <person name="Ruckert C."/>
        </authorList>
    </citation>
    <scope>NUCLEOTIDE SEQUENCE</scope>
    <source>
        <strain evidence="2">CGMCC 1.12785</strain>
    </source>
</reference>
<protein>
    <submittedName>
        <fullName evidence="2">Uncharacterized protein</fullName>
    </submittedName>
</protein>
<accession>A0A8J2XF52</accession>
<evidence type="ECO:0000313" key="3">
    <source>
        <dbReference type="Proteomes" id="UP000616114"/>
    </source>
</evidence>
<name>A0A8J2XF52_9MICO</name>
<dbReference type="AlphaFoldDB" id="A0A8J2XF52"/>
<feature type="region of interest" description="Disordered" evidence="1">
    <location>
        <begin position="77"/>
        <end position="103"/>
    </location>
</feature>
<evidence type="ECO:0000313" key="2">
    <source>
        <dbReference type="EMBL" id="GGA11804.1"/>
    </source>
</evidence>
<dbReference type="Proteomes" id="UP000616114">
    <property type="component" value="Unassembled WGS sequence"/>
</dbReference>
<dbReference type="EMBL" id="BMFY01000004">
    <property type="protein sequence ID" value="GGA11804.1"/>
    <property type="molecule type" value="Genomic_DNA"/>
</dbReference>
<feature type="compositionally biased region" description="Basic and acidic residues" evidence="1">
    <location>
        <begin position="81"/>
        <end position="95"/>
    </location>
</feature>
<comment type="caution">
    <text evidence="2">The sequence shown here is derived from an EMBL/GenBank/DDBJ whole genome shotgun (WGS) entry which is preliminary data.</text>
</comment>
<evidence type="ECO:0000256" key="1">
    <source>
        <dbReference type="SAM" id="MobiDB-lite"/>
    </source>
</evidence>